<keyword evidence="3" id="KW-1185">Reference proteome</keyword>
<dbReference type="PANTHER" id="PTHR14119:SF3">
    <property type="entry name" value="ISOCHORISMATASE DOMAIN-CONTAINING PROTEIN 2"/>
    <property type="match status" value="1"/>
</dbReference>
<name>A0A098G4K8_9GAMM</name>
<dbReference type="InterPro" id="IPR050993">
    <property type="entry name" value="Isochorismatase_domain"/>
</dbReference>
<dbReference type="OrthoDB" id="9796958at2"/>
<protein>
    <submittedName>
        <fullName evidence="2">YcaC like amidohydrolase</fullName>
    </submittedName>
</protein>
<dbReference type="GO" id="GO:0016787">
    <property type="term" value="F:hydrolase activity"/>
    <property type="evidence" value="ECO:0007669"/>
    <property type="project" value="UniProtKB-KW"/>
</dbReference>
<dbReference type="Pfam" id="PF00857">
    <property type="entry name" value="Isochorismatase"/>
    <property type="match status" value="1"/>
</dbReference>
<dbReference type="AlphaFoldDB" id="A0A098G4K8"/>
<dbReference type="KEGG" id="lfa:LFA_0977"/>
<evidence type="ECO:0000259" key="1">
    <source>
        <dbReference type="Pfam" id="PF00857"/>
    </source>
</evidence>
<dbReference type="InterPro" id="IPR036380">
    <property type="entry name" value="Isochorismatase-like_sf"/>
</dbReference>
<dbReference type="STRING" id="1212491.LFA_0977"/>
<keyword evidence="2" id="KW-0378">Hydrolase</keyword>
<gene>
    <name evidence="2" type="primary">ycaC</name>
    <name evidence="2" type="ORF">LFA_0977</name>
</gene>
<dbReference type="Gene3D" id="3.40.50.850">
    <property type="entry name" value="Isochorismatase-like"/>
    <property type="match status" value="1"/>
</dbReference>
<organism evidence="2 3">
    <name type="scientific">Legionella fallonii LLAP-10</name>
    <dbReference type="NCBI Taxonomy" id="1212491"/>
    <lineage>
        <taxon>Bacteria</taxon>
        <taxon>Pseudomonadati</taxon>
        <taxon>Pseudomonadota</taxon>
        <taxon>Gammaproteobacteria</taxon>
        <taxon>Legionellales</taxon>
        <taxon>Legionellaceae</taxon>
        <taxon>Legionella</taxon>
    </lineage>
</organism>
<dbReference type="EMBL" id="LN614827">
    <property type="protein sequence ID" value="CEG56415.1"/>
    <property type="molecule type" value="Genomic_DNA"/>
</dbReference>
<accession>A0A098G4K8</accession>
<proteinExistence type="predicted"/>
<dbReference type="CDD" id="cd01012">
    <property type="entry name" value="YcaC_related"/>
    <property type="match status" value="1"/>
</dbReference>
<dbReference type="RefSeq" id="WP_045095080.1">
    <property type="nucleotide sequence ID" value="NZ_LN614827.1"/>
</dbReference>
<dbReference type="HOGENOM" id="CLU_066901_0_1_6"/>
<evidence type="ECO:0000313" key="3">
    <source>
        <dbReference type="Proteomes" id="UP000032430"/>
    </source>
</evidence>
<dbReference type="Proteomes" id="UP000032430">
    <property type="component" value="Chromosome I"/>
</dbReference>
<feature type="domain" description="Isochorismatase-like" evidence="1">
    <location>
        <begin position="8"/>
        <end position="157"/>
    </location>
</feature>
<dbReference type="PANTHER" id="PTHR14119">
    <property type="entry name" value="HYDROLASE"/>
    <property type="match status" value="1"/>
</dbReference>
<evidence type="ECO:0000313" key="2">
    <source>
        <dbReference type="EMBL" id="CEG56415.1"/>
    </source>
</evidence>
<sequence length="181" mass="20975">MLLNKEDSVLLLVDVQEKLAPAVWNYDAFIARCEWLLKLAQRMDVPVLVSEQYPKGLGPTVEQLRTYFDQEQCIEKVHFSCMQQPDYARRLRELNKNQLIVIGIEAHVCVLQTAMEMKSLGFDVYVVADAVSSRNNNDCKYALKRMKQEGIQLITAEMIFFEWLRHAGTPEFKALSKEFLQ</sequence>
<reference evidence="3" key="1">
    <citation type="submission" date="2014-09" db="EMBL/GenBank/DDBJ databases">
        <authorList>
            <person name="Gomez-Valero L."/>
        </authorList>
    </citation>
    <scope>NUCLEOTIDE SEQUENCE [LARGE SCALE GENOMIC DNA]</scope>
    <source>
        <strain evidence="3">ATCC700992</strain>
    </source>
</reference>
<dbReference type="SUPFAM" id="SSF52499">
    <property type="entry name" value="Isochorismatase-like hydrolases"/>
    <property type="match status" value="1"/>
</dbReference>
<dbReference type="InterPro" id="IPR000868">
    <property type="entry name" value="Isochorismatase-like_dom"/>
</dbReference>